<dbReference type="STRING" id="555875.SAMN04488124_1397"/>
<keyword evidence="1" id="KW-0812">Transmembrane</keyword>
<dbReference type="Pfam" id="PF23928">
    <property type="entry name" value="DUF7266"/>
    <property type="match status" value="1"/>
</dbReference>
<dbReference type="RefSeq" id="WP_089878370.1">
    <property type="nucleotide sequence ID" value="NZ_FOYS01000002.1"/>
</dbReference>
<evidence type="ECO:0000313" key="2">
    <source>
        <dbReference type="EMBL" id="SFR44428.1"/>
    </source>
</evidence>
<dbReference type="AlphaFoldDB" id="A0A1I6GQG5"/>
<gene>
    <name evidence="2" type="ORF">SAMN04488124_1397</name>
</gene>
<proteinExistence type="predicted"/>
<evidence type="ECO:0000256" key="1">
    <source>
        <dbReference type="SAM" id="Phobius"/>
    </source>
</evidence>
<evidence type="ECO:0000313" key="3">
    <source>
        <dbReference type="Proteomes" id="UP000243250"/>
    </source>
</evidence>
<reference evidence="3" key="1">
    <citation type="submission" date="2016-10" db="EMBL/GenBank/DDBJ databases">
        <authorList>
            <person name="Varghese N."/>
            <person name="Submissions S."/>
        </authorList>
    </citation>
    <scope>NUCLEOTIDE SEQUENCE [LARGE SCALE GENOMIC DNA]</scope>
    <source>
        <strain evidence="3">CGMCC 1.8711</strain>
    </source>
</reference>
<dbReference type="InterPro" id="IPR055690">
    <property type="entry name" value="DUF7266"/>
</dbReference>
<organism evidence="2 3">
    <name type="scientific">Halogeometricum limi</name>
    <dbReference type="NCBI Taxonomy" id="555875"/>
    <lineage>
        <taxon>Archaea</taxon>
        <taxon>Methanobacteriati</taxon>
        <taxon>Methanobacteriota</taxon>
        <taxon>Stenosarchaea group</taxon>
        <taxon>Halobacteria</taxon>
        <taxon>Halobacteriales</taxon>
        <taxon>Haloferacaceae</taxon>
        <taxon>Halogeometricum</taxon>
    </lineage>
</organism>
<name>A0A1I6GQG5_9EURY</name>
<feature type="transmembrane region" description="Helical" evidence="1">
    <location>
        <begin position="15"/>
        <end position="34"/>
    </location>
</feature>
<dbReference type="Proteomes" id="UP000243250">
    <property type="component" value="Unassembled WGS sequence"/>
</dbReference>
<keyword evidence="3" id="KW-1185">Reference proteome</keyword>
<dbReference type="EMBL" id="FOYS01000002">
    <property type="protein sequence ID" value="SFR44428.1"/>
    <property type="molecule type" value="Genomic_DNA"/>
</dbReference>
<accession>A0A1I6GQG5</accession>
<dbReference type="OrthoDB" id="226715at2157"/>
<sequence length="182" mass="19096">MRPREGADRGVSTTLGYVLTLAITAILVSGLLVGTGQYVDDQRRQVSHEEMAVVGERIAGRTADVDRMVRAGEGVGTVRVRAELPPTIAGQSYRIEVSEPTVTTPRTHEITLTTTAGDSETVTVRTGVDIAEGSVSGGTVVIDYDPSTDRIGLESNESVSASLVGPDVAFAPSVVSQRGVSR</sequence>
<keyword evidence="1" id="KW-0472">Membrane</keyword>
<protein>
    <submittedName>
        <fullName evidence="2">Uncharacterized protein</fullName>
    </submittedName>
</protein>
<keyword evidence="1" id="KW-1133">Transmembrane helix</keyword>